<dbReference type="InterPro" id="IPR037275">
    <property type="entry name" value="Znf_CTCHY_sf"/>
</dbReference>
<dbReference type="Pfam" id="PF05495">
    <property type="entry name" value="zf-CHY"/>
    <property type="match status" value="1"/>
</dbReference>
<dbReference type="PANTHER" id="PTHR21319:SF53">
    <property type="entry name" value="RING FINGER AND CHY ZINC FINGER DOMAIN-CONTAINING PROTEIN 1"/>
    <property type="match status" value="1"/>
</dbReference>
<feature type="region of interest" description="Disordered" evidence="2">
    <location>
        <begin position="437"/>
        <end position="558"/>
    </location>
</feature>
<dbReference type="SUPFAM" id="SSF57850">
    <property type="entry name" value="RING/U-box"/>
    <property type="match status" value="1"/>
</dbReference>
<dbReference type="AlphaFoldDB" id="A0A7D9I208"/>
<dbReference type="SUPFAM" id="SSF161245">
    <property type="entry name" value="Zinc hairpin stack"/>
    <property type="match status" value="1"/>
</dbReference>
<dbReference type="InterPro" id="IPR013083">
    <property type="entry name" value="Znf_RING/FYVE/PHD"/>
</dbReference>
<dbReference type="GO" id="GO:0042981">
    <property type="term" value="P:regulation of apoptotic process"/>
    <property type="evidence" value="ECO:0007669"/>
    <property type="project" value="InterPro"/>
</dbReference>
<dbReference type="PROSITE" id="PS51266">
    <property type="entry name" value="ZF_CHY"/>
    <property type="match status" value="1"/>
</dbReference>
<dbReference type="GO" id="GO:0006511">
    <property type="term" value="P:ubiquitin-dependent protein catabolic process"/>
    <property type="evidence" value="ECO:0007669"/>
    <property type="project" value="TreeGrafter"/>
</dbReference>
<dbReference type="EMBL" id="CACRXK020002679">
    <property type="protein sequence ID" value="CAB3995522.1"/>
    <property type="molecule type" value="Genomic_DNA"/>
</dbReference>
<sequence length="777" mass="88004">MLRWSGLLECQYIVTAVNCTFSLLYHRHTVSGRLNRRLVTSLLGQTQTLDIDIYIMFGEHSERLNNEIKNSNQLLAQENVTLQQQLREREECIKELKIECERLKIKNRKSFEENLLLKNELQHWKERHGKVEKDYNDTLVELGRLSVESDSKTNKAIESEKFQKVFPQKGLALLVTNMEGNISPDFNPRSNINSDVQPNTVQSEDEKKPLPPLSLPPSPSGEQSVGAGAELLELGACQNQGSHVRLKNVSNAANECTDVSPDSTPFPTQVYERSNAEPLGLINEPSASVSAHVYNAYKLLLITISDRLLYSDIIKLKEWANEKFAVENNLSPAKVILQLDQKGAINASDLSQLRVFFESITRFDLVYLIDEFYNGDYDKLRMLINQHEPTNRISHQRVANLNRVHSSRVLSPHNNTPRSPLRSNTVNRDIGNVQVFERPSTTDESNGVSIARNRDRAENVHSNVSSTSNSIVNGNTFSTHENSEDVLACPPVNNSRGNPGGENRVSTNDAPVTTRKINGKKMSNSEKPSCLQRHPESKESLSQRPSESKQPSSHDAQNRLAQHNGLSQRHSDDHLHVLRNGDIQDNWLCNHYKRRCLVKFDCCSKYWPCHRCHNNDSTCGRKKLKSRDTTMVKCVECGKEQQFGENGQFCVSCNTQFANFYCGLCKHLTGNDDHPYHCDKCGICRIHGDRSFHCDVCGICLDVQLRGNHKCRPDSAHDECGICLEDAFTGCQILPCSHKVHKECANRMIRNGITRCPICRESFAHKLERRPVGRSKR</sequence>
<dbReference type="GO" id="GO:0005634">
    <property type="term" value="C:nucleus"/>
    <property type="evidence" value="ECO:0007669"/>
    <property type="project" value="TreeGrafter"/>
</dbReference>
<dbReference type="Proteomes" id="UP001152795">
    <property type="component" value="Unassembled WGS sequence"/>
</dbReference>
<organism evidence="3 4">
    <name type="scientific">Paramuricea clavata</name>
    <name type="common">Red gorgonian</name>
    <name type="synonym">Violescent sea-whip</name>
    <dbReference type="NCBI Taxonomy" id="317549"/>
    <lineage>
        <taxon>Eukaryota</taxon>
        <taxon>Metazoa</taxon>
        <taxon>Cnidaria</taxon>
        <taxon>Anthozoa</taxon>
        <taxon>Octocorallia</taxon>
        <taxon>Malacalcyonacea</taxon>
        <taxon>Plexauridae</taxon>
        <taxon>Paramuricea</taxon>
    </lineage>
</organism>
<evidence type="ECO:0000313" key="4">
    <source>
        <dbReference type="Proteomes" id="UP001152795"/>
    </source>
</evidence>
<dbReference type="Gene3D" id="3.30.40.10">
    <property type="entry name" value="Zinc/RING finger domain, C3HC4 (zinc finger)"/>
    <property type="match status" value="1"/>
</dbReference>
<dbReference type="SUPFAM" id="SSF161219">
    <property type="entry name" value="CHY zinc finger-like"/>
    <property type="match status" value="1"/>
</dbReference>
<dbReference type="Pfam" id="PF13639">
    <property type="entry name" value="zf-RING_2"/>
    <property type="match status" value="1"/>
</dbReference>
<feature type="compositionally biased region" description="Polar residues" evidence="2">
    <location>
        <begin position="542"/>
        <end position="558"/>
    </location>
</feature>
<proteinExistence type="predicted"/>
<keyword evidence="1" id="KW-0175">Coiled coil</keyword>
<dbReference type="GO" id="GO:0061630">
    <property type="term" value="F:ubiquitin protein ligase activity"/>
    <property type="evidence" value="ECO:0007669"/>
    <property type="project" value="TreeGrafter"/>
</dbReference>
<dbReference type="InterPro" id="IPR001875">
    <property type="entry name" value="DED_dom"/>
</dbReference>
<comment type="caution">
    <text evidence="3">The sequence shown here is derived from an EMBL/GenBank/DDBJ whole genome shotgun (WGS) entry which is preliminary data.</text>
</comment>
<dbReference type="InterPro" id="IPR008913">
    <property type="entry name" value="Znf_CHY"/>
</dbReference>
<dbReference type="InterPro" id="IPR037274">
    <property type="entry name" value="Znf_CHY_sf"/>
</dbReference>
<dbReference type="SMART" id="SM00184">
    <property type="entry name" value="RING"/>
    <property type="match status" value="1"/>
</dbReference>
<feature type="coiled-coil region" evidence="1">
    <location>
        <begin position="61"/>
        <end position="113"/>
    </location>
</feature>
<dbReference type="SUPFAM" id="SSF47986">
    <property type="entry name" value="DEATH domain"/>
    <property type="match status" value="1"/>
</dbReference>
<keyword evidence="4" id="KW-1185">Reference proteome</keyword>
<dbReference type="PROSITE" id="PS51270">
    <property type="entry name" value="ZF_CTCHY"/>
    <property type="match status" value="1"/>
</dbReference>
<dbReference type="PROSITE" id="PS50089">
    <property type="entry name" value="ZF_RING_2"/>
    <property type="match status" value="1"/>
</dbReference>
<feature type="compositionally biased region" description="Low complexity" evidence="2">
    <location>
        <begin position="460"/>
        <end position="475"/>
    </location>
</feature>
<feature type="compositionally biased region" description="Polar residues" evidence="2">
    <location>
        <begin position="188"/>
        <end position="202"/>
    </location>
</feature>
<dbReference type="Gene3D" id="1.10.533.10">
    <property type="entry name" value="Death Domain, Fas"/>
    <property type="match status" value="1"/>
</dbReference>
<dbReference type="PANTHER" id="PTHR21319">
    <property type="entry name" value="RING FINGER AND CHY ZINC FINGER DOMAIN-CONTAINING PROTEIN 1"/>
    <property type="match status" value="1"/>
</dbReference>
<evidence type="ECO:0000256" key="2">
    <source>
        <dbReference type="SAM" id="MobiDB-lite"/>
    </source>
</evidence>
<dbReference type="OrthoDB" id="411372at2759"/>
<reference evidence="3" key="1">
    <citation type="submission" date="2020-04" db="EMBL/GenBank/DDBJ databases">
        <authorList>
            <person name="Alioto T."/>
            <person name="Alioto T."/>
            <person name="Gomez Garrido J."/>
        </authorList>
    </citation>
    <scope>NUCLEOTIDE SEQUENCE</scope>
    <source>
        <strain evidence="3">A484AB</strain>
    </source>
</reference>
<dbReference type="GO" id="GO:0016567">
    <property type="term" value="P:protein ubiquitination"/>
    <property type="evidence" value="ECO:0007669"/>
    <property type="project" value="TreeGrafter"/>
</dbReference>
<dbReference type="PROSITE" id="PS50168">
    <property type="entry name" value="DED"/>
    <property type="match status" value="1"/>
</dbReference>
<feature type="region of interest" description="Disordered" evidence="2">
    <location>
        <begin position="183"/>
        <end position="225"/>
    </location>
</feature>
<dbReference type="InterPro" id="IPR011029">
    <property type="entry name" value="DEATH-like_dom_sf"/>
</dbReference>
<evidence type="ECO:0000313" key="3">
    <source>
        <dbReference type="EMBL" id="CAB3995522.1"/>
    </source>
</evidence>
<gene>
    <name evidence="3" type="ORF">PACLA_8A076247</name>
</gene>
<feature type="compositionally biased region" description="Pro residues" evidence="2">
    <location>
        <begin position="210"/>
        <end position="219"/>
    </location>
</feature>
<evidence type="ECO:0000256" key="1">
    <source>
        <dbReference type="SAM" id="Coils"/>
    </source>
</evidence>
<protein>
    <submittedName>
        <fullName evidence="3">RING finger and CHY zinc finger domain-containing 1-like</fullName>
    </submittedName>
</protein>
<dbReference type="InterPro" id="IPR001841">
    <property type="entry name" value="Znf_RING"/>
</dbReference>
<accession>A0A7D9I208</accession>
<name>A0A7D9I208_PARCT</name>
<dbReference type="InterPro" id="IPR017921">
    <property type="entry name" value="Znf_CTCHY"/>
</dbReference>
<dbReference type="GO" id="GO:0008270">
    <property type="term" value="F:zinc ion binding"/>
    <property type="evidence" value="ECO:0007669"/>
    <property type="project" value="InterPro"/>
</dbReference>